<dbReference type="EMBL" id="CP076683">
    <property type="protein sequence ID" value="QWV18123.1"/>
    <property type="molecule type" value="Genomic_DNA"/>
</dbReference>
<organism evidence="3 4">
    <name type="scientific">Stutzerimonas zhaodongensis</name>
    <dbReference type="NCBI Taxonomy" id="1176257"/>
    <lineage>
        <taxon>Bacteria</taxon>
        <taxon>Pseudomonadati</taxon>
        <taxon>Pseudomonadota</taxon>
        <taxon>Gammaproteobacteria</taxon>
        <taxon>Pseudomonadales</taxon>
        <taxon>Pseudomonadaceae</taxon>
        <taxon>Stutzerimonas</taxon>
    </lineage>
</organism>
<dbReference type="Pfam" id="PF01420">
    <property type="entry name" value="Methylase_S"/>
    <property type="match status" value="1"/>
</dbReference>
<evidence type="ECO:0000256" key="1">
    <source>
        <dbReference type="SAM" id="Coils"/>
    </source>
</evidence>
<dbReference type="Proteomes" id="UP000683436">
    <property type="component" value="Chromosome"/>
</dbReference>
<dbReference type="RefSeq" id="WP_216707045.1">
    <property type="nucleotide sequence ID" value="NZ_CP076683.1"/>
</dbReference>
<reference evidence="3 4" key="1">
    <citation type="submission" date="2021-06" db="EMBL/GenBank/DDBJ databases">
        <title>Microbial metabolic specificity influences pelagic lipid remineralization.</title>
        <authorList>
            <person name="Behrendt L."/>
            <person name="Hunter J.E."/>
            <person name="Alcolombri U."/>
            <person name="Smriga S."/>
            <person name="Mincer T."/>
            <person name="Lowenstein D.P."/>
            <person name="Peaudecerf F.J."/>
            <person name="Fernandez V.I."/>
            <person name="Fredricks H."/>
            <person name="Almblad H."/>
            <person name="Harrison J.J."/>
            <person name="Stocker R."/>
            <person name="Van Mooy B.A.S."/>
        </authorList>
    </citation>
    <scope>NUCLEOTIDE SEQUENCE [LARGE SCALE GENOMIC DNA]</scope>
    <source>
        <strain evidence="3 4">A252</strain>
    </source>
</reference>
<keyword evidence="3" id="KW-0540">Nuclease</keyword>
<accession>A0ABX8IZ87</accession>
<dbReference type="InterPro" id="IPR052021">
    <property type="entry name" value="Type-I_RS_S_subunit"/>
</dbReference>
<keyword evidence="3" id="KW-0378">Hydrolase</keyword>
<keyword evidence="4" id="KW-1185">Reference proteome</keyword>
<gene>
    <name evidence="3" type="ORF">KQ248_05435</name>
</gene>
<name>A0ABX8IZ87_9GAMM</name>
<evidence type="ECO:0000259" key="2">
    <source>
        <dbReference type="Pfam" id="PF01420"/>
    </source>
</evidence>
<evidence type="ECO:0000313" key="3">
    <source>
        <dbReference type="EMBL" id="QWV18123.1"/>
    </source>
</evidence>
<keyword evidence="1" id="KW-0175">Coiled coil</keyword>
<dbReference type="PANTHER" id="PTHR30408">
    <property type="entry name" value="TYPE-1 RESTRICTION ENZYME ECOKI SPECIFICITY PROTEIN"/>
    <property type="match status" value="1"/>
</dbReference>
<dbReference type="PANTHER" id="PTHR30408:SF12">
    <property type="entry name" value="TYPE I RESTRICTION ENZYME MJAVIII SPECIFICITY SUBUNIT"/>
    <property type="match status" value="1"/>
</dbReference>
<feature type="domain" description="Type I restriction modification DNA specificity" evidence="2">
    <location>
        <begin position="1"/>
        <end position="158"/>
    </location>
</feature>
<sequence>MSEWAESPLAQLATFQKGRKVETTPFDGVGYAPYLGASGLEGGDDGYAATRLAVIAKSTDTLMLWDGERSGLVGYGRKGVVASTVSKLSPTDKIEPKYLYYALSDRFDWIQHRRTGTGVPHVPKDLGRLLKLRYPKQRAVQRRIASILTGIDTAIEKTEALIAKYLQIKAGLMHDLFIRGVLPNGQLRPPREQAPELYQETAIGWIPREWNVSTLEDLLAPLPNNIRSGPFGSALLKHELVEDGIPFLGIDNIHTEHFEPEFRRFVSERKFLELAKYKVRPRDVVITIMGTVGRCCVIPDDLDLALSSKHLWTMTFDSEKVLPELVCWKLNFSSWTLAWFRRAMQGGIMDAIQSSTLKTLQLPVPGIEEQALIHERYLKISTRIRQERELLKKLRKQKSGLMRDLLTGKVSVKVEEPEAVDG</sequence>
<feature type="coiled-coil region" evidence="1">
    <location>
        <begin position="377"/>
        <end position="404"/>
    </location>
</feature>
<dbReference type="InterPro" id="IPR000055">
    <property type="entry name" value="Restrct_endonuc_typeI_TRD"/>
</dbReference>
<proteinExistence type="predicted"/>
<dbReference type="GO" id="GO:0004519">
    <property type="term" value="F:endonuclease activity"/>
    <property type="evidence" value="ECO:0007669"/>
    <property type="project" value="UniProtKB-KW"/>
</dbReference>
<evidence type="ECO:0000313" key="4">
    <source>
        <dbReference type="Proteomes" id="UP000683436"/>
    </source>
</evidence>
<protein>
    <submittedName>
        <fullName evidence="3">Restriction endonuclease subunit S</fullName>
    </submittedName>
</protein>
<keyword evidence="3" id="KW-0255">Endonuclease</keyword>